<dbReference type="Proteomes" id="UP001150879">
    <property type="component" value="Unassembled WGS sequence"/>
</dbReference>
<reference evidence="1" key="2">
    <citation type="journal article" date="2023" name="IMA Fungus">
        <title>Comparative genomic study of the Penicillium genus elucidates a diverse pangenome and 15 lateral gene transfer events.</title>
        <authorList>
            <person name="Petersen C."/>
            <person name="Sorensen T."/>
            <person name="Nielsen M.R."/>
            <person name="Sondergaard T.E."/>
            <person name="Sorensen J.L."/>
            <person name="Fitzpatrick D.A."/>
            <person name="Frisvad J.C."/>
            <person name="Nielsen K.L."/>
        </authorList>
    </citation>
    <scope>NUCLEOTIDE SEQUENCE</scope>
    <source>
        <strain evidence="1">IBT 16849</strain>
    </source>
</reference>
<organism evidence="1 2">
    <name type="scientific">Penicillium cf. griseofulvum</name>
    <dbReference type="NCBI Taxonomy" id="2972120"/>
    <lineage>
        <taxon>Eukaryota</taxon>
        <taxon>Fungi</taxon>
        <taxon>Dikarya</taxon>
        <taxon>Ascomycota</taxon>
        <taxon>Pezizomycotina</taxon>
        <taxon>Eurotiomycetes</taxon>
        <taxon>Eurotiomycetidae</taxon>
        <taxon>Eurotiales</taxon>
        <taxon>Aspergillaceae</taxon>
        <taxon>Penicillium</taxon>
    </lineage>
</organism>
<sequence length="139" mass="15805">MEKYIPGFEVTTNDRHGTNRQGEYVELPQSDLKGFSLAPDGSFLYTQSLWRQFRGNFTSLVVDGVRHQIMKGNENYRSRWSKHGIRKDCFKLDVGACGNTKDNKLVAWKEINDIGMVTFYNQNGDETGCSSLVPYPSPT</sequence>
<keyword evidence="2" id="KW-1185">Reference proteome</keyword>
<protein>
    <submittedName>
        <fullName evidence="1">Uncharacterized protein</fullName>
    </submittedName>
</protein>
<name>A0A9W9M3D0_9EURO</name>
<gene>
    <name evidence="1" type="ORF">N7472_010682</name>
</gene>
<dbReference type="OrthoDB" id="4375144at2759"/>
<reference evidence="1" key="1">
    <citation type="submission" date="2022-11" db="EMBL/GenBank/DDBJ databases">
        <authorList>
            <person name="Petersen C."/>
        </authorList>
    </citation>
    <scope>NUCLEOTIDE SEQUENCE</scope>
    <source>
        <strain evidence="1">IBT 16849</strain>
    </source>
</reference>
<evidence type="ECO:0000313" key="2">
    <source>
        <dbReference type="Proteomes" id="UP001150879"/>
    </source>
</evidence>
<proteinExistence type="predicted"/>
<dbReference type="EMBL" id="JAPQKP010000006">
    <property type="protein sequence ID" value="KAJ5185842.1"/>
    <property type="molecule type" value="Genomic_DNA"/>
</dbReference>
<evidence type="ECO:0000313" key="1">
    <source>
        <dbReference type="EMBL" id="KAJ5185842.1"/>
    </source>
</evidence>
<comment type="caution">
    <text evidence="1">The sequence shown here is derived from an EMBL/GenBank/DDBJ whole genome shotgun (WGS) entry which is preliminary data.</text>
</comment>
<dbReference type="AlphaFoldDB" id="A0A9W9M3D0"/>
<accession>A0A9W9M3D0</accession>